<dbReference type="PROSITE" id="PS00501">
    <property type="entry name" value="SPASE_I_1"/>
    <property type="match status" value="1"/>
</dbReference>
<evidence type="ECO:0000313" key="10">
    <source>
        <dbReference type="Proteomes" id="UP000789833"/>
    </source>
</evidence>
<dbReference type="NCBIfam" id="TIGR02227">
    <property type="entry name" value="sigpep_I_bact"/>
    <property type="match status" value="1"/>
</dbReference>
<dbReference type="PRINTS" id="PR00727">
    <property type="entry name" value="LEADERPTASE"/>
</dbReference>
<keyword evidence="7" id="KW-0472">Membrane</keyword>
<dbReference type="SUPFAM" id="SSF51306">
    <property type="entry name" value="LexA/Signal peptidase"/>
    <property type="match status" value="1"/>
</dbReference>
<dbReference type="CDD" id="cd06530">
    <property type="entry name" value="S26_SPase_I"/>
    <property type="match status" value="1"/>
</dbReference>
<dbReference type="EMBL" id="CAKJTJ010000011">
    <property type="protein sequence ID" value="CAG9621569.1"/>
    <property type="molecule type" value="Genomic_DNA"/>
</dbReference>
<dbReference type="Gene3D" id="2.10.109.10">
    <property type="entry name" value="Umud Fragment, subunit A"/>
    <property type="match status" value="1"/>
</dbReference>
<dbReference type="PANTHER" id="PTHR43390">
    <property type="entry name" value="SIGNAL PEPTIDASE I"/>
    <property type="match status" value="1"/>
</dbReference>
<keyword evidence="7" id="KW-0812">Transmembrane</keyword>
<reference evidence="9 10" key="1">
    <citation type="submission" date="2021-10" db="EMBL/GenBank/DDBJ databases">
        <authorList>
            <person name="Criscuolo A."/>
        </authorList>
    </citation>
    <scope>NUCLEOTIDE SEQUENCE [LARGE SCALE GENOMIC DNA]</scope>
    <source>
        <strain evidence="10">CIP 111883</strain>
    </source>
</reference>
<feature type="domain" description="Peptidase S26" evidence="8">
    <location>
        <begin position="11"/>
        <end position="197"/>
    </location>
</feature>
<dbReference type="Proteomes" id="UP000789833">
    <property type="component" value="Unassembled WGS sequence"/>
</dbReference>
<dbReference type="PANTHER" id="PTHR43390:SF1">
    <property type="entry name" value="CHLOROPLAST PROCESSING PEPTIDASE"/>
    <property type="match status" value="1"/>
</dbReference>
<evidence type="ECO:0000256" key="4">
    <source>
        <dbReference type="ARBA" id="ARBA00013208"/>
    </source>
</evidence>
<dbReference type="InterPro" id="IPR019758">
    <property type="entry name" value="Pept_S26A_signal_pept_1_CS"/>
</dbReference>
<proteinExistence type="inferred from homology"/>
<feature type="transmembrane region" description="Helical" evidence="7">
    <location>
        <begin position="12"/>
        <end position="32"/>
    </location>
</feature>
<dbReference type="InterPro" id="IPR000223">
    <property type="entry name" value="Pept_S26A_signal_pept_1"/>
</dbReference>
<evidence type="ECO:0000256" key="5">
    <source>
        <dbReference type="ARBA" id="ARBA00022670"/>
    </source>
</evidence>
<evidence type="ECO:0000313" key="9">
    <source>
        <dbReference type="EMBL" id="CAG9621569.1"/>
    </source>
</evidence>
<dbReference type="InterPro" id="IPR019533">
    <property type="entry name" value="Peptidase_S26"/>
</dbReference>
<evidence type="ECO:0000256" key="6">
    <source>
        <dbReference type="ARBA" id="ARBA00022801"/>
    </source>
</evidence>
<comment type="catalytic activity">
    <reaction evidence="1 7">
        <text>Cleavage of hydrophobic, N-terminal signal or leader sequences from secreted and periplasmic proteins.</text>
        <dbReference type="EC" id="3.4.21.89"/>
    </reaction>
</comment>
<dbReference type="EC" id="3.4.21.89" evidence="4 7"/>
<evidence type="ECO:0000259" key="8">
    <source>
        <dbReference type="Pfam" id="PF10502"/>
    </source>
</evidence>
<dbReference type="InterPro" id="IPR019756">
    <property type="entry name" value="Pept_S26A_signal_pept_1_Ser-AS"/>
</dbReference>
<evidence type="ECO:0000256" key="7">
    <source>
        <dbReference type="RuleBase" id="RU362042"/>
    </source>
</evidence>
<protein>
    <recommendedName>
        <fullName evidence="4 7">Signal peptidase I</fullName>
        <ecNumber evidence="4 7">3.4.21.89</ecNumber>
    </recommendedName>
</protein>
<evidence type="ECO:0000256" key="1">
    <source>
        <dbReference type="ARBA" id="ARBA00000677"/>
    </source>
</evidence>
<dbReference type="InterPro" id="IPR036286">
    <property type="entry name" value="LexA/Signal_pep-like_sf"/>
</dbReference>
<dbReference type="Pfam" id="PF10502">
    <property type="entry name" value="Peptidase_S26"/>
    <property type="match status" value="1"/>
</dbReference>
<keyword evidence="7" id="KW-1133">Transmembrane helix</keyword>
<comment type="caution">
    <text evidence="9">The sequence shown here is derived from an EMBL/GenBank/DDBJ whole genome shotgun (WGS) entry which is preliminary data.</text>
</comment>
<comment type="subcellular location">
    <subcellularLocation>
        <location evidence="2">Cell membrane</location>
        <topology evidence="2">Single-pass type II membrane protein</topology>
    </subcellularLocation>
    <subcellularLocation>
        <location evidence="7">Membrane</location>
        <topology evidence="7">Single-pass type II membrane protein</topology>
    </subcellularLocation>
</comment>
<dbReference type="GO" id="GO:0009003">
    <property type="term" value="F:signal peptidase activity"/>
    <property type="evidence" value="ECO:0007669"/>
    <property type="project" value="UniProtKB-EC"/>
</dbReference>
<comment type="similarity">
    <text evidence="3 7">Belongs to the peptidase S26 family.</text>
</comment>
<dbReference type="RefSeq" id="WP_230501447.1">
    <property type="nucleotide sequence ID" value="NZ_CAKJTJ010000011.1"/>
</dbReference>
<evidence type="ECO:0000256" key="3">
    <source>
        <dbReference type="ARBA" id="ARBA00009370"/>
    </source>
</evidence>
<keyword evidence="6 7" id="KW-0378">Hydrolase</keyword>
<dbReference type="PROSITE" id="PS00761">
    <property type="entry name" value="SPASE_I_3"/>
    <property type="match status" value="1"/>
</dbReference>
<name>A0ABM8YNR3_9BACI</name>
<gene>
    <name evidence="9" type="primary">sipT</name>
    <name evidence="9" type="ORF">BACCIP111883_02342</name>
</gene>
<keyword evidence="5 7" id="KW-0645">Protease</keyword>
<evidence type="ECO:0000256" key="2">
    <source>
        <dbReference type="ARBA" id="ARBA00004401"/>
    </source>
</evidence>
<keyword evidence="10" id="KW-1185">Reference proteome</keyword>
<sequence>MSLQNLQKEIFSWLKLCVIGLLVAVFISAFVIQPFTVKGNSMEPTLEGEDLWRNEKTGDHVLIFKSGYMVGMEAEYNDIVVIDSRIERERRLFDNLRESPLLTKLLNEGHGKNYWIKRVIGKEGDTLEYKDGIVYRNGEALVEDFLLEEMVTSFDKITVPKNHVFVLGDNRNNSRDSREIGAVPLENVMGKVVLRYYPFDRMDTPN</sequence>
<accession>A0ABM8YNR3</accession>
<organism evidence="9 10">
    <name type="scientific">Sutcliffiella rhizosphaerae</name>
    <dbReference type="NCBI Taxonomy" id="2880967"/>
    <lineage>
        <taxon>Bacteria</taxon>
        <taxon>Bacillati</taxon>
        <taxon>Bacillota</taxon>
        <taxon>Bacilli</taxon>
        <taxon>Bacillales</taxon>
        <taxon>Bacillaceae</taxon>
        <taxon>Sutcliffiella</taxon>
    </lineage>
</organism>